<dbReference type="PROSITE" id="PS00178">
    <property type="entry name" value="AA_TRNA_LIGASE_I"/>
    <property type="match status" value="1"/>
</dbReference>
<sequence>MSLIKIPVGGNVAAVLPVLLVEYYVHQSKQVSLALKNYASVKKHFSAPILTLQDGSELKGGDVLPHLIGMHNGSEAAATKWTKRAAEFSSVDFGVLRSLLTDLDRHLMLRSFIDGYVPDANDFAIWGAIRGNKAVRPILRKFAINVARWYDQIENSTPWLETCLEEFSRHSSNQKIAVSSSGASYEIDLPITDEPVVTRFPPEPSGYLHIGHAKAALLNEHFAHAQPGGRLICRFDDTNPSKESQEFQDSILFDLKLMDVVPDVISYSSDYFKTMYELALKLIRARKAFADDSELGKGDQDRRIRLPSKRRDLSIEETLSHFAEMKEGTVEGQRWCLRARIAYDHPNGTLRDPVIYRCNLQPHHRTGETWKIYPTYDFCAPVLDSLEGVTLALRTIEYRDRNAQYEWMQRALGLRAVTIWDFSRMNFVRTVLSKRKLGRIVAQGRVWGWDDPRMPTIRGIMRRGMTVTALRDFILKQGPSRNILNLEWGALWAVNRKVIDPVAPRYTAINVQDVVRCNVSGLAAKCSAQRPLHPKNPAVGTRLVTYADDILIEQADAETFQVDEEITLMGWGNAFIRSIEKDEASGRVSTLDVELHLDGDFKKTKKKITWLASVPGEEPIALELYTFDFLITKDKLEPADDLEENLTPVTQTVVKAVTDREICEVQPGTTVQFERKGFFHFDGFNQDSGAMMFFDVPTGKT</sequence>
<evidence type="ECO:0000259" key="13">
    <source>
        <dbReference type="Pfam" id="PF00749"/>
    </source>
</evidence>
<dbReference type="GO" id="GO:0006424">
    <property type="term" value="P:glutamyl-tRNA aminoacylation"/>
    <property type="evidence" value="ECO:0007669"/>
    <property type="project" value="InterPro"/>
</dbReference>
<dbReference type="NCBIfam" id="TIGR00463">
    <property type="entry name" value="gltX_arch"/>
    <property type="match status" value="1"/>
</dbReference>
<dbReference type="SUPFAM" id="SSF52374">
    <property type="entry name" value="Nucleotidylyl transferase"/>
    <property type="match status" value="1"/>
</dbReference>
<dbReference type="InterPro" id="IPR001412">
    <property type="entry name" value="aa-tRNA-synth_I_CS"/>
</dbReference>
<dbReference type="Pfam" id="PF03950">
    <property type="entry name" value="tRNA-synt_1c_C"/>
    <property type="match status" value="1"/>
</dbReference>
<dbReference type="Gene3D" id="2.40.240.10">
    <property type="entry name" value="Ribosomal Protein L25, Chain P"/>
    <property type="match status" value="2"/>
</dbReference>
<accession>A0A3M6Z3D6</accession>
<dbReference type="SUPFAM" id="SSF50715">
    <property type="entry name" value="Ribosomal protein L25-like"/>
    <property type="match status" value="1"/>
</dbReference>
<dbReference type="InterPro" id="IPR050132">
    <property type="entry name" value="Gln/Glu-tRNA_Ligase"/>
</dbReference>
<dbReference type="Pfam" id="PF00749">
    <property type="entry name" value="tRNA-synt_1c"/>
    <property type="match status" value="1"/>
</dbReference>
<reference evidence="16 17" key="1">
    <citation type="journal article" date="2018" name="BMC Genomics">
        <title>Genomic evidence for intraspecific hybridization in a clonal and extremely halotolerant yeast.</title>
        <authorList>
            <person name="Gostincar C."/>
            <person name="Stajich J.E."/>
            <person name="Zupancic J."/>
            <person name="Zalar P."/>
            <person name="Gunde-Cimerman N."/>
        </authorList>
    </citation>
    <scope>NUCLEOTIDE SEQUENCE [LARGE SCALE GENOMIC DNA]</scope>
    <source>
        <strain evidence="16 17">EXF-6654</strain>
    </source>
</reference>
<dbReference type="InterPro" id="IPR011035">
    <property type="entry name" value="Ribosomal_bL25/Gln-tRNA_synth"/>
</dbReference>
<evidence type="ECO:0000256" key="7">
    <source>
        <dbReference type="ARBA" id="ARBA00022840"/>
    </source>
</evidence>
<dbReference type="GO" id="GO:0005524">
    <property type="term" value="F:ATP binding"/>
    <property type="evidence" value="ECO:0007669"/>
    <property type="project" value="UniProtKB-KW"/>
</dbReference>
<evidence type="ECO:0000259" key="14">
    <source>
        <dbReference type="Pfam" id="PF03950"/>
    </source>
</evidence>
<dbReference type="FunFam" id="3.90.800.10:FF:000001">
    <property type="entry name" value="Glutamine--tRNA ligase"/>
    <property type="match status" value="1"/>
</dbReference>
<dbReference type="Gene3D" id="3.40.50.620">
    <property type="entry name" value="HUPs"/>
    <property type="match status" value="1"/>
</dbReference>
<feature type="domain" description="Glutamyl/glutaminyl-tRNA synthetase class Ib catalytic" evidence="13">
    <location>
        <begin position="196"/>
        <end position="500"/>
    </location>
</feature>
<comment type="caution">
    <text evidence="16">The sequence shown here is derived from an EMBL/GenBank/DDBJ whole genome shotgun (WGS) entry which is preliminary data.</text>
</comment>
<evidence type="ECO:0000256" key="1">
    <source>
        <dbReference type="ARBA" id="ARBA00004496"/>
    </source>
</evidence>
<keyword evidence="4" id="KW-0963">Cytoplasm</keyword>
<proteinExistence type="inferred from homology"/>
<protein>
    <recommendedName>
        <fullName evidence="3">glutamate--tRNA ligase</fullName>
        <ecNumber evidence="3">6.1.1.17</ecNumber>
    </recommendedName>
    <alternativeName>
        <fullName evidence="10">Glutamyl-tRNA synthetase</fullName>
    </alternativeName>
</protein>
<evidence type="ECO:0000256" key="11">
    <source>
        <dbReference type="ARBA" id="ARBA00048351"/>
    </source>
</evidence>
<dbReference type="GO" id="GO:0005829">
    <property type="term" value="C:cytosol"/>
    <property type="evidence" value="ECO:0007669"/>
    <property type="project" value="TreeGrafter"/>
</dbReference>
<dbReference type="PANTHER" id="PTHR43097">
    <property type="entry name" value="GLUTAMINE-TRNA LIGASE"/>
    <property type="match status" value="1"/>
</dbReference>
<dbReference type="VEuPathDB" id="FungiDB:BTJ68_00807"/>
<evidence type="ECO:0000259" key="15">
    <source>
        <dbReference type="Pfam" id="PF20974"/>
    </source>
</evidence>
<comment type="similarity">
    <text evidence="2">Belongs to the class-I aminoacyl-tRNA synthetase family. Glutamate--tRNA ligase type 2 subfamily.</text>
</comment>
<dbReference type="InterPro" id="IPR020056">
    <property type="entry name" value="Rbsml_bL25/Gln-tRNA_synth_N"/>
</dbReference>
<dbReference type="Pfam" id="PF20974">
    <property type="entry name" value="tRNA-synt_1c_C2"/>
    <property type="match status" value="1"/>
</dbReference>
<feature type="domain" description="tRNA synthetases class I (E and Q) anti-codon binding" evidence="15">
    <location>
        <begin position="607"/>
        <end position="682"/>
    </location>
</feature>
<dbReference type="InterPro" id="IPR020059">
    <property type="entry name" value="Glu/Gln-tRNA-synth_Ib_codon-bd"/>
</dbReference>
<dbReference type="EC" id="6.1.1.17" evidence="3"/>
<dbReference type="GO" id="GO:0004818">
    <property type="term" value="F:glutamate-tRNA ligase activity"/>
    <property type="evidence" value="ECO:0007669"/>
    <property type="project" value="UniProtKB-EC"/>
</dbReference>
<evidence type="ECO:0000256" key="8">
    <source>
        <dbReference type="ARBA" id="ARBA00022917"/>
    </source>
</evidence>
<dbReference type="FunFam" id="3.40.50.620:FF:000037">
    <property type="entry name" value="Glutamine--tRNA ligase cytoplasmic"/>
    <property type="match status" value="1"/>
</dbReference>
<keyword evidence="6 12" id="KW-0547">Nucleotide-binding</keyword>
<keyword evidence="9 12" id="KW-0030">Aminoacyl-tRNA synthetase</keyword>
<dbReference type="PRINTS" id="PR00987">
    <property type="entry name" value="TRNASYNTHGLU"/>
</dbReference>
<dbReference type="AlphaFoldDB" id="A0A3M6Z3D6"/>
<evidence type="ECO:0000256" key="2">
    <source>
        <dbReference type="ARBA" id="ARBA00008927"/>
    </source>
</evidence>
<dbReference type="Gene3D" id="1.20.1050.10">
    <property type="match status" value="1"/>
</dbReference>
<evidence type="ECO:0000256" key="9">
    <source>
        <dbReference type="ARBA" id="ARBA00023146"/>
    </source>
</evidence>
<dbReference type="InterPro" id="IPR000924">
    <property type="entry name" value="Glu/Gln-tRNA-synth"/>
</dbReference>
<dbReference type="InterPro" id="IPR020058">
    <property type="entry name" value="Glu/Gln-tRNA-synth_Ib_cat-dom"/>
</dbReference>
<dbReference type="InterPro" id="IPR004526">
    <property type="entry name" value="Glu-tRNA-synth_arc/euk"/>
</dbReference>
<evidence type="ECO:0000256" key="4">
    <source>
        <dbReference type="ARBA" id="ARBA00022490"/>
    </source>
</evidence>
<keyword evidence="5 12" id="KW-0436">Ligase</keyword>
<organism evidence="16 17">
    <name type="scientific">Hortaea werneckii</name>
    <name type="common">Black yeast</name>
    <name type="synonym">Cladosporium werneckii</name>
    <dbReference type="NCBI Taxonomy" id="91943"/>
    <lineage>
        <taxon>Eukaryota</taxon>
        <taxon>Fungi</taxon>
        <taxon>Dikarya</taxon>
        <taxon>Ascomycota</taxon>
        <taxon>Pezizomycotina</taxon>
        <taxon>Dothideomycetes</taxon>
        <taxon>Dothideomycetidae</taxon>
        <taxon>Mycosphaerellales</taxon>
        <taxon>Teratosphaeriaceae</taxon>
        <taxon>Hortaea</taxon>
    </lineage>
</organism>
<evidence type="ECO:0000313" key="16">
    <source>
        <dbReference type="EMBL" id="RMY09531.1"/>
    </source>
</evidence>
<dbReference type="InterPro" id="IPR036282">
    <property type="entry name" value="Glutathione-S-Trfase_C_sf"/>
</dbReference>
<evidence type="ECO:0000256" key="5">
    <source>
        <dbReference type="ARBA" id="ARBA00022598"/>
    </source>
</evidence>
<dbReference type="Proteomes" id="UP000282582">
    <property type="component" value="Unassembled WGS sequence"/>
</dbReference>
<dbReference type="SUPFAM" id="SSF47616">
    <property type="entry name" value="GST C-terminal domain-like"/>
    <property type="match status" value="1"/>
</dbReference>
<comment type="catalytic activity">
    <reaction evidence="11">
        <text>tRNA(Glu) + L-glutamate + ATP = L-glutamyl-tRNA(Glu) + AMP + diphosphate</text>
        <dbReference type="Rhea" id="RHEA:23540"/>
        <dbReference type="Rhea" id="RHEA-COMP:9663"/>
        <dbReference type="Rhea" id="RHEA-COMP:9680"/>
        <dbReference type="ChEBI" id="CHEBI:29985"/>
        <dbReference type="ChEBI" id="CHEBI:30616"/>
        <dbReference type="ChEBI" id="CHEBI:33019"/>
        <dbReference type="ChEBI" id="CHEBI:78442"/>
        <dbReference type="ChEBI" id="CHEBI:78520"/>
        <dbReference type="ChEBI" id="CHEBI:456215"/>
        <dbReference type="EC" id="6.1.1.17"/>
    </reaction>
</comment>
<dbReference type="EMBL" id="QWIK01000258">
    <property type="protein sequence ID" value="RMY09531.1"/>
    <property type="molecule type" value="Genomic_DNA"/>
</dbReference>
<comment type="subcellular location">
    <subcellularLocation>
        <location evidence="1">Cytoplasm</location>
    </subcellularLocation>
</comment>
<gene>
    <name evidence="16" type="ORF">D0868_04198</name>
</gene>
<dbReference type="PANTHER" id="PTHR43097:SF5">
    <property type="entry name" value="GLUTAMATE--TRNA LIGASE"/>
    <property type="match status" value="1"/>
</dbReference>
<keyword evidence="8 12" id="KW-0648">Protein biosynthesis</keyword>
<name>A0A3M6Z3D6_HORWE</name>
<dbReference type="FunFam" id="1.10.1160.10:FF:000001">
    <property type="entry name" value="Glutamine--tRNA ligase"/>
    <property type="match status" value="1"/>
</dbReference>
<keyword evidence="7 12" id="KW-0067">ATP-binding</keyword>
<dbReference type="GO" id="GO:0017102">
    <property type="term" value="C:methionyl glutamyl tRNA synthetase complex"/>
    <property type="evidence" value="ECO:0007669"/>
    <property type="project" value="TreeGrafter"/>
</dbReference>
<evidence type="ECO:0000313" key="17">
    <source>
        <dbReference type="Proteomes" id="UP000282582"/>
    </source>
</evidence>
<feature type="domain" description="Glutamyl/glutaminyl-tRNA synthetase class Ib anti-codon binding" evidence="14">
    <location>
        <begin position="503"/>
        <end position="595"/>
    </location>
</feature>
<dbReference type="InterPro" id="IPR014729">
    <property type="entry name" value="Rossmann-like_a/b/a_fold"/>
</dbReference>
<evidence type="ECO:0000256" key="12">
    <source>
        <dbReference type="RuleBase" id="RU363037"/>
    </source>
</evidence>
<evidence type="ECO:0000256" key="6">
    <source>
        <dbReference type="ARBA" id="ARBA00022741"/>
    </source>
</evidence>
<evidence type="ECO:0000256" key="3">
    <source>
        <dbReference type="ARBA" id="ARBA00012835"/>
    </source>
</evidence>
<dbReference type="InterPro" id="IPR049437">
    <property type="entry name" value="tRNA-synt_1c_C2"/>
</dbReference>
<evidence type="ECO:0000256" key="10">
    <source>
        <dbReference type="ARBA" id="ARBA00030865"/>
    </source>
</evidence>